<feature type="region of interest" description="Disordered" evidence="1">
    <location>
        <begin position="53"/>
        <end position="77"/>
    </location>
</feature>
<dbReference type="KEGG" id="pry:Prubr_17510"/>
<evidence type="ECO:0000256" key="1">
    <source>
        <dbReference type="SAM" id="MobiDB-lite"/>
    </source>
</evidence>
<keyword evidence="3" id="KW-1185">Reference proteome</keyword>
<feature type="compositionally biased region" description="Basic and acidic residues" evidence="1">
    <location>
        <begin position="53"/>
        <end position="68"/>
    </location>
</feature>
<dbReference type="RefSeq" id="WP_212823488.1">
    <property type="nucleotide sequence ID" value="NZ_AP023359.1"/>
</dbReference>
<gene>
    <name evidence="2" type="ORF">Prubr_17510</name>
</gene>
<organism evidence="2 3">
    <name type="scientific">Polymorphospora rubra</name>
    <dbReference type="NCBI Taxonomy" id="338584"/>
    <lineage>
        <taxon>Bacteria</taxon>
        <taxon>Bacillati</taxon>
        <taxon>Actinomycetota</taxon>
        <taxon>Actinomycetes</taxon>
        <taxon>Micromonosporales</taxon>
        <taxon>Micromonosporaceae</taxon>
        <taxon>Polymorphospora</taxon>
    </lineage>
</organism>
<dbReference type="EMBL" id="AP023359">
    <property type="protein sequence ID" value="BCJ64730.1"/>
    <property type="molecule type" value="Genomic_DNA"/>
</dbReference>
<dbReference type="AlphaFoldDB" id="A0A810MVZ8"/>
<name>A0A810MVZ8_9ACTN</name>
<protein>
    <submittedName>
        <fullName evidence="2">Uncharacterized protein</fullName>
    </submittedName>
</protein>
<accession>A0A810MVZ8</accession>
<reference evidence="2" key="1">
    <citation type="submission" date="2020-08" db="EMBL/GenBank/DDBJ databases">
        <title>Whole genome shotgun sequence of Polymorphospora rubra NBRC 101157.</title>
        <authorList>
            <person name="Komaki H."/>
            <person name="Tamura T."/>
        </authorList>
    </citation>
    <scope>NUCLEOTIDE SEQUENCE</scope>
    <source>
        <strain evidence="2">NBRC 101157</strain>
    </source>
</reference>
<sequence>MAEPPPRKPEKGDRMFDFLFKILGPPTVDNALQGCSSQAHELWKKDLEARKRYSREQREKKRAAEQAARDNWTLDVR</sequence>
<evidence type="ECO:0000313" key="2">
    <source>
        <dbReference type="EMBL" id="BCJ64730.1"/>
    </source>
</evidence>
<dbReference type="Proteomes" id="UP000680866">
    <property type="component" value="Chromosome"/>
</dbReference>
<proteinExistence type="predicted"/>
<evidence type="ECO:0000313" key="3">
    <source>
        <dbReference type="Proteomes" id="UP000680866"/>
    </source>
</evidence>